<dbReference type="OrthoDB" id="1654944at2"/>
<protein>
    <submittedName>
        <fullName evidence="1">Uncharacterized protein</fullName>
    </submittedName>
</protein>
<dbReference type="EMBL" id="SRLB01000013">
    <property type="protein sequence ID" value="TGD97650.1"/>
    <property type="molecule type" value="Genomic_DNA"/>
</dbReference>
<dbReference type="SUPFAM" id="SSF56784">
    <property type="entry name" value="HAD-like"/>
    <property type="match status" value="1"/>
</dbReference>
<comment type="caution">
    <text evidence="1">The sequence shown here is derived from an EMBL/GenBank/DDBJ whole genome shotgun (WGS) entry which is preliminary data.</text>
</comment>
<dbReference type="AlphaFoldDB" id="A0A4Z0NM53"/>
<sequence length="165" mass="18227">MMQLYLDCDGVLADFDAGATRVLGCPPREYQRRHGPARFWAALARAPDFYGQLPLMPDAMALFDAVRPLEPVILTGCPRGTWAQPQKHRWAAEHFPNTRLITCLAVEKRRHCRPGDVLIDDTPTHRALWEAAGGTFILHRSARASLKALAAHWPRGPSGGGPDVA</sequence>
<dbReference type="Gene3D" id="3.40.50.1000">
    <property type="entry name" value="HAD superfamily/HAD-like"/>
    <property type="match status" value="1"/>
</dbReference>
<accession>A0A4Z0NM53</accession>
<keyword evidence="2" id="KW-1185">Reference proteome</keyword>
<evidence type="ECO:0000313" key="2">
    <source>
        <dbReference type="Proteomes" id="UP000297535"/>
    </source>
</evidence>
<dbReference type="InterPro" id="IPR036412">
    <property type="entry name" value="HAD-like_sf"/>
</dbReference>
<evidence type="ECO:0000313" key="1">
    <source>
        <dbReference type="EMBL" id="TGD97650.1"/>
    </source>
</evidence>
<proteinExistence type="predicted"/>
<organism evidence="1 2">
    <name type="scientific">Methylobacterium nonmethylotrophicum</name>
    <dbReference type="NCBI Taxonomy" id="1141884"/>
    <lineage>
        <taxon>Bacteria</taxon>
        <taxon>Pseudomonadati</taxon>
        <taxon>Pseudomonadota</taxon>
        <taxon>Alphaproteobacteria</taxon>
        <taxon>Hyphomicrobiales</taxon>
        <taxon>Methylobacteriaceae</taxon>
        <taxon>Methylobacterium</taxon>
    </lineage>
</organism>
<dbReference type="InterPro" id="IPR023214">
    <property type="entry name" value="HAD_sf"/>
</dbReference>
<reference evidence="1 2" key="1">
    <citation type="submission" date="2019-04" db="EMBL/GenBank/DDBJ databases">
        <authorList>
            <person name="Feng G."/>
            <person name="Zhu H."/>
        </authorList>
    </citation>
    <scope>NUCLEOTIDE SEQUENCE [LARGE SCALE GENOMIC DNA]</scope>
    <source>
        <strain evidence="1 2">6HR-1</strain>
    </source>
</reference>
<name>A0A4Z0NM53_9HYPH</name>
<gene>
    <name evidence="1" type="ORF">EU555_18595</name>
</gene>
<dbReference type="Proteomes" id="UP000297535">
    <property type="component" value="Unassembled WGS sequence"/>
</dbReference>